<keyword evidence="1" id="KW-0326">Glycosidase</keyword>
<dbReference type="RefSeq" id="WP_378282117.1">
    <property type="nucleotide sequence ID" value="NZ_JBHSON010000014.1"/>
</dbReference>
<keyword evidence="6" id="KW-1185">Reference proteome</keyword>
<evidence type="ECO:0000259" key="4">
    <source>
        <dbReference type="SMART" id="SM00060"/>
    </source>
</evidence>
<feature type="compositionally biased region" description="Gly residues" evidence="3">
    <location>
        <begin position="354"/>
        <end position="371"/>
    </location>
</feature>
<keyword evidence="2" id="KW-0624">Polysaccharide degradation</keyword>
<organism evidence="5 6">
    <name type="scientific">Actinomadura rugatobispora</name>
    <dbReference type="NCBI Taxonomy" id="1994"/>
    <lineage>
        <taxon>Bacteria</taxon>
        <taxon>Bacillati</taxon>
        <taxon>Actinomycetota</taxon>
        <taxon>Actinomycetes</taxon>
        <taxon>Streptosporangiales</taxon>
        <taxon>Thermomonosporaceae</taxon>
        <taxon>Actinomadura</taxon>
    </lineage>
</organism>
<evidence type="ECO:0000256" key="1">
    <source>
        <dbReference type="ARBA" id="ARBA00023295"/>
    </source>
</evidence>
<evidence type="ECO:0000313" key="6">
    <source>
        <dbReference type="Proteomes" id="UP001596074"/>
    </source>
</evidence>
<accession>A0ABW0ZWR3</accession>
<reference evidence="6" key="1">
    <citation type="journal article" date="2019" name="Int. J. Syst. Evol. Microbiol.">
        <title>The Global Catalogue of Microorganisms (GCM) 10K type strain sequencing project: providing services to taxonomists for standard genome sequencing and annotation.</title>
        <authorList>
            <consortium name="The Broad Institute Genomics Platform"/>
            <consortium name="The Broad Institute Genome Sequencing Center for Infectious Disease"/>
            <person name="Wu L."/>
            <person name="Ma J."/>
        </authorList>
    </citation>
    <scope>NUCLEOTIDE SEQUENCE [LARGE SCALE GENOMIC DNA]</scope>
    <source>
        <strain evidence="6">KCTC 42087</strain>
    </source>
</reference>
<protein>
    <recommendedName>
        <fullName evidence="4">Fibronectin type-III domain-containing protein</fullName>
    </recommendedName>
</protein>
<evidence type="ECO:0000256" key="3">
    <source>
        <dbReference type="SAM" id="MobiDB-lite"/>
    </source>
</evidence>
<feature type="domain" description="Fibronectin type-III" evidence="4">
    <location>
        <begin position="481"/>
        <end position="549"/>
    </location>
</feature>
<feature type="region of interest" description="Disordered" evidence="3">
    <location>
        <begin position="331"/>
        <end position="406"/>
    </location>
</feature>
<dbReference type="InterPro" id="IPR013783">
    <property type="entry name" value="Ig-like_fold"/>
</dbReference>
<feature type="domain" description="Fibronectin type-III" evidence="4">
    <location>
        <begin position="384"/>
        <end position="464"/>
    </location>
</feature>
<keyword evidence="1" id="KW-0378">Hydrolase</keyword>
<dbReference type="Proteomes" id="UP001596074">
    <property type="component" value="Unassembled WGS sequence"/>
</dbReference>
<dbReference type="SMART" id="SM00060">
    <property type="entry name" value="FN3"/>
    <property type="match status" value="2"/>
</dbReference>
<evidence type="ECO:0000313" key="5">
    <source>
        <dbReference type="EMBL" id="MFC5746496.1"/>
    </source>
</evidence>
<dbReference type="Gene3D" id="2.60.40.10">
    <property type="entry name" value="Immunoglobulins"/>
    <property type="match status" value="1"/>
</dbReference>
<evidence type="ECO:0000256" key="2">
    <source>
        <dbReference type="ARBA" id="ARBA00023326"/>
    </source>
</evidence>
<dbReference type="InterPro" id="IPR036116">
    <property type="entry name" value="FN3_sf"/>
</dbReference>
<gene>
    <name evidence="5" type="ORF">ACFPZN_12810</name>
</gene>
<dbReference type="SUPFAM" id="SSF49265">
    <property type="entry name" value="Fibronectin type III"/>
    <property type="match status" value="1"/>
</dbReference>
<proteinExistence type="predicted"/>
<dbReference type="EMBL" id="JBHSON010000014">
    <property type="protein sequence ID" value="MFC5746496.1"/>
    <property type="molecule type" value="Genomic_DNA"/>
</dbReference>
<dbReference type="SUPFAM" id="SSF63829">
    <property type="entry name" value="Calcium-dependent phosphotriesterase"/>
    <property type="match status" value="1"/>
</dbReference>
<comment type="caution">
    <text evidence="5">The sequence shown here is derived from an EMBL/GenBank/DDBJ whole genome shotgun (WGS) entry which is preliminary data.</text>
</comment>
<sequence length="659" mass="68537">MASSTYRLADVGAWLTATAKGMVVHANGPAGKVDGRTAVIPQMRGHRIKVVQDGGTVLLVDETTGVVSRIDPSQLKVEQSRALGGVGLQVLVGSGAAYSVDPAKGTVQQIDPVRLSAVGQPAALTPPLGQAGMDAAGNLWVPEPQSGRLVPFHGGRQGRPVPVGGAGDRIALAIAAGTPVAINSSGATASIVRSEGVQKIALPPTVTQAARAGGVKVPAATDGHIVPMLGTGGSLFLLNTQVGQVSPIALRLPSHRFEPPNVLGPRVYLPDRSTGRLLVFNTDTGDWERPMQVTRPGGGIEVVVRDGFLWANDPAGALALAVELGRPGAKRIQKYDDRVPGGQRRPIPTQARPGDGGQGADQGGAGRGGDSGTPPAPPPRDGTPSEPQNVRVDPLNGGMRVTFRPSVGGRPAGYALKGDTAGLQVRPARVGAGGPYQFTVTGGSCNKTYSFTVAVQYKDANGRNAEKSSLASAPVRPCTLPGTPAGFSGAPRNKSAVLTWDGQGTGVTYLLSVDGGAPTPVTSPHTVVGLRNDQKHQFRLTAQNGAGTAPAQASTEVDLAYPRRMYKNANNNETNTLIRPAPRQEGTTSIGSIPRGEYRDLMVICQVRGGTYTETETNYSSDVWNRIEWNGGIGYLHEGLMTTPRTGSFPNLPLYECEN</sequence>
<dbReference type="InterPro" id="IPR003961">
    <property type="entry name" value="FN3_dom"/>
</dbReference>
<name>A0ABW0ZWR3_9ACTN</name>
<keyword evidence="2" id="KW-0119">Carbohydrate metabolism</keyword>